<gene>
    <name evidence="2" type="ORF">DFR70_110242</name>
</gene>
<keyword evidence="1" id="KW-0472">Membrane</keyword>
<feature type="transmembrane region" description="Helical" evidence="1">
    <location>
        <begin position="89"/>
        <end position="110"/>
    </location>
</feature>
<keyword evidence="3" id="KW-1185">Reference proteome</keyword>
<feature type="transmembrane region" description="Helical" evidence="1">
    <location>
        <begin position="21"/>
        <end position="45"/>
    </location>
</feature>
<protein>
    <submittedName>
        <fullName evidence="2">Uncharacterized protein</fullName>
    </submittedName>
</protein>
<dbReference type="EMBL" id="QJKF01000010">
    <property type="protein sequence ID" value="PXX60400.1"/>
    <property type="molecule type" value="Genomic_DNA"/>
</dbReference>
<reference evidence="2 3" key="1">
    <citation type="submission" date="2018-05" db="EMBL/GenBank/DDBJ databases">
        <title>Genomic Encyclopedia of Type Strains, Phase IV (KMG-IV): sequencing the most valuable type-strain genomes for metagenomic binning, comparative biology and taxonomic classification.</title>
        <authorList>
            <person name="Goeker M."/>
        </authorList>
    </citation>
    <scope>NUCLEOTIDE SEQUENCE [LARGE SCALE GENOMIC DNA]</scope>
    <source>
        <strain evidence="2 3">DSM 44704</strain>
    </source>
</reference>
<feature type="transmembrane region" description="Helical" evidence="1">
    <location>
        <begin position="197"/>
        <end position="216"/>
    </location>
</feature>
<evidence type="ECO:0000256" key="1">
    <source>
        <dbReference type="SAM" id="Phobius"/>
    </source>
</evidence>
<comment type="caution">
    <text evidence="2">The sequence shown here is derived from an EMBL/GenBank/DDBJ whole genome shotgun (WGS) entry which is preliminary data.</text>
</comment>
<evidence type="ECO:0000313" key="3">
    <source>
        <dbReference type="Proteomes" id="UP000247569"/>
    </source>
</evidence>
<name>A0A318JWH9_9NOCA</name>
<feature type="transmembrane region" description="Helical" evidence="1">
    <location>
        <begin position="57"/>
        <end position="82"/>
    </location>
</feature>
<keyword evidence="1" id="KW-1133">Transmembrane helix</keyword>
<keyword evidence="1" id="KW-0812">Transmembrane</keyword>
<evidence type="ECO:0000313" key="2">
    <source>
        <dbReference type="EMBL" id="PXX60400.1"/>
    </source>
</evidence>
<sequence length="237" mass="24912">MAQINRVALQARLNTYLIDRYLNLHNILVGLALGTAGLAAASLISQPAEYRDYQASFWVLWVASLLAVATAYAGAVVGSVLLPPLVPGVVDVVIPLVLGMLEFLLFGILANKLTTLSSPVPVMTAWFCAFTVFCIIAALAVWRAAQILKPGGFADDIRPGVESYLLGQRFDIAAALLLATISAAGALVNMLMDRPVIVDRVFAGVIAGGLTAALAAHQRAAGKLRNAIHPPTSSPAK</sequence>
<proteinExistence type="predicted"/>
<dbReference type="AlphaFoldDB" id="A0A318JWH9"/>
<dbReference type="Proteomes" id="UP000247569">
    <property type="component" value="Unassembled WGS sequence"/>
</dbReference>
<accession>A0A318JWH9</accession>
<organism evidence="2 3">
    <name type="scientific">Nocardia tenerifensis</name>
    <dbReference type="NCBI Taxonomy" id="228006"/>
    <lineage>
        <taxon>Bacteria</taxon>
        <taxon>Bacillati</taxon>
        <taxon>Actinomycetota</taxon>
        <taxon>Actinomycetes</taxon>
        <taxon>Mycobacteriales</taxon>
        <taxon>Nocardiaceae</taxon>
        <taxon>Nocardia</taxon>
    </lineage>
</organism>
<dbReference type="RefSeq" id="WP_040733088.1">
    <property type="nucleotide sequence ID" value="NZ_QJKF01000010.1"/>
</dbReference>
<feature type="transmembrane region" description="Helical" evidence="1">
    <location>
        <begin position="172"/>
        <end position="191"/>
    </location>
</feature>
<feature type="transmembrane region" description="Helical" evidence="1">
    <location>
        <begin position="122"/>
        <end position="142"/>
    </location>
</feature>